<keyword evidence="3" id="KW-1185">Reference proteome</keyword>
<dbReference type="AlphaFoldDB" id="A0A563VXS3"/>
<reference evidence="2 3" key="1">
    <citation type="submission" date="2019-01" db="EMBL/GenBank/DDBJ databases">
        <authorList>
            <person name="Brito A."/>
        </authorList>
    </citation>
    <scope>NUCLEOTIDE SEQUENCE [LARGE SCALE GENOMIC DNA]</scope>
    <source>
        <strain evidence="2">1</strain>
    </source>
</reference>
<feature type="transmembrane region" description="Helical" evidence="1">
    <location>
        <begin position="27"/>
        <end position="47"/>
    </location>
</feature>
<keyword evidence="1" id="KW-0472">Membrane</keyword>
<dbReference type="Proteomes" id="UP000320055">
    <property type="component" value="Unassembled WGS sequence"/>
</dbReference>
<keyword evidence="1" id="KW-0812">Transmembrane</keyword>
<organism evidence="2 3">
    <name type="scientific">Hyella patelloides LEGE 07179</name>
    <dbReference type="NCBI Taxonomy" id="945734"/>
    <lineage>
        <taxon>Bacteria</taxon>
        <taxon>Bacillati</taxon>
        <taxon>Cyanobacteriota</taxon>
        <taxon>Cyanophyceae</taxon>
        <taxon>Pleurocapsales</taxon>
        <taxon>Hyellaceae</taxon>
        <taxon>Hyella</taxon>
    </lineage>
</organism>
<name>A0A563VXS3_9CYAN</name>
<protein>
    <submittedName>
        <fullName evidence="2">Uncharacterized protein</fullName>
    </submittedName>
</protein>
<sequence length="60" mass="6966">MLNHFNLEKFKFIAIQNQDHHLFSHDFLSSLTEPILILILTLLSVFLGSRGISKHENLSF</sequence>
<evidence type="ECO:0000313" key="2">
    <source>
        <dbReference type="EMBL" id="VEP16254.1"/>
    </source>
</evidence>
<evidence type="ECO:0000313" key="3">
    <source>
        <dbReference type="Proteomes" id="UP000320055"/>
    </source>
</evidence>
<keyword evidence="1" id="KW-1133">Transmembrane helix</keyword>
<proteinExistence type="predicted"/>
<gene>
    <name evidence="2" type="ORF">H1P_4240005</name>
</gene>
<dbReference type="EMBL" id="CAACVJ010000362">
    <property type="protein sequence ID" value="VEP16254.1"/>
    <property type="molecule type" value="Genomic_DNA"/>
</dbReference>
<evidence type="ECO:0000256" key="1">
    <source>
        <dbReference type="SAM" id="Phobius"/>
    </source>
</evidence>
<accession>A0A563VXS3</accession>